<dbReference type="SUPFAM" id="SSF53474">
    <property type="entry name" value="alpha/beta-Hydrolases"/>
    <property type="match status" value="1"/>
</dbReference>
<accession>A0ABN7SVZ7</accession>
<keyword evidence="2" id="KW-1185">Reference proteome</keyword>
<evidence type="ECO:0000313" key="2">
    <source>
        <dbReference type="Proteomes" id="UP001158576"/>
    </source>
</evidence>
<dbReference type="Proteomes" id="UP001158576">
    <property type="component" value="Chromosome 1"/>
</dbReference>
<reference evidence="1 2" key="1">
    <citation type="submission" date="2021-04" db="EMBL/GenBank/DDBJ databases">
        <authorList>
            <person name="Bliznina A."/>
        </authorList>
    </citation>
    <scope>NUCLEOTIDE SEQUENCE [LARGE SCALE GENOMIC DNA]</scope>
</reference>
<dbReference type="Gene3D" id="3.40.50.1820">
    <property type="entry name" value="alpha/beta hydrolase"/>
    <property type="match status" value="1"/>
</dbReference>
<organism evidence="1 2">
    <name type="scientific">Oikopleura dioica</name>
    <name type="common">Tunicate</name>
    <dbReference type="NCBI Taxonomy" id="34765"/>
    <lineage>
        <taxon>Eukaryota</taxon>
        <taxon>Metazoa</taxon>
        <taxon>Chordata</taxon>
        <taxon>Tunicata</taxon>
        <taxon>Appendicularia</taxon>
        <taxon>Copelata</taxon>
        <taxon>Oikopleuridae</taxon>
        <taxon>Oikopleura</taxon>
    </lineage>
</organism>
<proteinExistence type="predicted"/>
<dbReference type="Pfam" id="PF10142">
    <property type="entry name" value="PhoPQ_related"/>
    <property type="match status" value="1"/>
</dbReference>
<name>A0ABN7SVZ7_OIKDI</name>
<dbReference type="InterPro" id="IPR029058">
    <property type="entry name" value="AB_hydrolase_fold"/>
</dbReference>
<dbReference type="EMBL" id="OU015566">
    <property type="protein sequence ID" value="CAG5105055.1"/>
    <property type="molecule type" value="Genomic_DNA"/>
</dbReference>
<gene>
    <name evidence="1" type="ORF">OKIOD_LOCUS10557</name>
</gene>
<dbReference type="PANTHER" id="PTHR31497:SF0">
    <property type="entry name" value="AUTOCRINE PROLIFERATION REPRESSOR PROTEIN A"/>
    <property type="match status" value="1"/>
</dbReference>
<evidence type="ECO:0000313" key="1">
    <source>
        <dbReference type="EMBL" id="CAG5105055.1"/>
    </source>
</evidence>
<dbReference type="PANTHER" id="PTHR31497">
    <property type="entry name" value="AUTOCRINE PROLIFERATION REPRESSOR PROTEIN A"/>
    <property type="match status" value="1"/>
</dbReference>
<protein>
    <submittedName>
        <fullName evidence="1">Oidioi.mRNA.OKI2018_I69.chr1.g1792.t1.cds</fullName>
    </submittedName>
</protein>
<sequence>MLSFFGLLGIAAAGSLSPEYEFNPRGFYRDPCPDTRPGQKCSALDNYVWRKDEAFKYEIVERNREYPGLVGYMIKMTSQKWLDESIYVVEKHQSAEWIHWVTMWVPVGERVRDENLLDTAVLFIDGDGNRNDAPSWDDLFITIGRVYARITGCIYVNIKQIPNERLVFKNDWKETRTEDEIIALTWRHFLDFPDQPEWLVRFPMVKASLRAMDVAIEINKDPREVALGLSGVELKRWTVAGASKRGWTTWLVAATDPERINLAAPIVLDILNLQQNFKHIYRNTGNWTFAMYDYWVEGINGRLDDPNLQLMADEIDPYEYRERLTMPKLVISASMDEFFQPDDTWYFFDGLPEPKYFRLLPNAEHSTSLSGLSTPHFAFVLRSMFLAVNKDYSLPKFSYRRYDDPVAKNGGIELTFETFPKNVYGWVMDSKTRFRRDFRIAGLRDNEKGFYAGCDLFVCPDELPPGYPDKAPVGKSVKKFKRVPDSKAKPMRFQNPEGAMCKESLKFDPDEFCIELAKEMLMNMTGVLDEFIFTHKQLNPSWNPPRLEPTDLQVQLHVAKRIMATQTGPKTFVLELDEAPDAYRAFWFEIEFQGPDDVQGIEVTTEAQILPVAPPFEDCMGEACNGSLV</sequence>
<dbReference type="InterPro" id="IPR009199">
    <property type="entry name" value="PhoPQ-act_pathogen-rel_PqaA"/>
</dbReference>